<protein>
    <submittedName>
        <fullName evidence="2">Uncharacterized protein</fullName>
    </submittedName>
</protein>
<organism evidence="2 3">
    <name type="scientific">Tetrabaena socialis</name>
    <dbReference type="NCBI Taxonomy" id="47790"/>
    <lineage>
        <taxon>Eukaryota</taxon>
        <taxon>Viridiplantae</taxon>
        <taxon>Chlorophyta</taxon>
        <taxon>core chlorophytes</taxon>
        <taxon>Chlorophyceae</taxon>
        <taxon>CS clade</taxon>
        <taxon>Chlamydomonadales</taxon>
        <taxon>Tetrabaenaceae</taxon>
        <taxon>Tetrabaena</taxon>
    </lineage>
</organism>
<feature type="non-terminal residue" evidence="2">
    <location>
        <position position="1"/>
    </location>
</feature>
<accession>A0A2J7XSW7</accession>
<evidence type="ECO:0000313" key="3">
    <source>
        <dbReference type="Proteomes" id="UP000236333"/>
    </source>
</evidence>
<dbReference type="Proteomes" id="UP000236333">
    <property type="component" value="Unassembled WGS sequence"/>
</dbReference>
<sequence length="248" mass="27570">ALTILSDIGECTWPTLLRYDMCSCGFTYRGPEYSIPPTRPRKGEWLPCLKDRREARYLTYNPISEYCRRAYRNPTQAAEFGSWQSPERMKRDGCLRTLADGRVVQQLLESDRRFREDTRHLVIVLVSDAFVVPADEHERSSTAWLMLVMNAPPEKRHLIAGNVKPPGQKEAEYSDPNHQLLVIVDGARTAAGGSSSSVVSVATSPPYCSSAEASSSSSMSSASSPDAPWVARPWNDAWCKPGDLISNS</sequence>
<gene>
    <name evidence="2" type="ORF">TSOC_015363</name>
</gene>
<keyword evidence="3" id="KW-1185">Reference proteome</keyword>
<evidence type="ECO:0000313" key="2">
    <source>
        <dbReference type="EMBL" id="PNG78856.1"/>
    </source>
</evidence>
<feature type="compositionally biased region" description="Low complexity" evidence="1">
    <location>
        <begin position="207"/>
        <end position="228"/>
    </location>
</feature>
<reference evidence="2 3" key="1">
    <citation type="journal article" date="2017" name="Mol. Biol. Evol.">
        <title>The 4-celled Tetrabaena socialis nuclear genome reveals the essential components for genetic control of cell number at the origin of multicellularity in the volvocine lineage.</title>
        <authorList>
            <person name="Featherston J."/>
            <person name="Arakaki Y."/>
            <person name="Hanschen E.R."/>
            <person name="Ferris P.J."/>
            <person name="Michod R.E."/>
            <person name="Olson B.J.S.C."/>
            <person name="Nozaki H."/>
            <person name="Durand P.M."/>
        </authorList>
    </citation>
    <scope>NUCLEOTIDE SEQUENCE [LARGE SCALE GENOMIC DNA]</scope>
    <source>
        <strain evidence="2 3">NIES-571</strain>
    </source>
</reference>
<dbReference type="AlphaFoldDB" id="A0A2J7XSW7"/>
<evidence type="ECO:0000256" key="1">
    <source>
        <dbReference type="SAM" id="MobiDB-lite"/>
    </source>
</evidence>
<dbReference type="OrthoDB" id="1932595at2759"/>
<dbReference type="EMBL" id="PGGS01005155">
    <property type="protein sequence ID" value="PNG78856.1"/>
    <property type="molecule type" value="Genomic_DNA"/>
</dbReference>
<name>A0A2J7XSW7_9CHLO</name>
<feature type="region of interest" description="Disordered" evidence="1">
    <location>
        <begin position="207"/>
        <end position="229"/>
    </location>
</feature>
<proteinExistence type="predicted"/>
<comment type="caution">
    <text evidence="2">The sequence shown here is derived from an EMBL/GenBank/DDBJ whole genome shotgun (WGS) entry which is preliminary data.</text>
</comment>